<name>A0A8I2Z3S0_VERLO</name>
<organism evidence="1 2">
    <name type="scientific">Verticillium longisporum</name>
    <name type="common">Verticillium dahliae var. longisporum</name>
    <dbReference type="NCBI Taxonomy" id="100787"/>
    <lineage>
        <taxon>Eukaryota</taxon>
        <taxon>Fungi</taxon>
        <taxon>Dikarya</taxon>
        <taxon>Ascomycota</taxon>
        <taxon>Pezizomycotina</taxon>
        <taxon>Sordariomycetes</taxon>
        <taxon>Hypocreomycetidae</taxon>
        <taxon>Glomerellales</taxon>
        <taxon>Plectosphaerellaceae</taxon>
        <taxon>Verticillium</taxon>
    </lineage>
</organism>
<dbReference type="OrthoDB" id="4799826at2759"/>
<proteinExistence type="predicted"/>
<evidence type="ECO:0000313" key="2">
    <source>
        <dbReference type="Proteomes" id="UP000689129"/>
    </source>
</evidence>
<accession>A0A8I2Z3S0</accession>
<reference evidence="1" key="1">
    <citation type="journal article" date="2021" name="Mol. Plant Pathol.">
        <title>A 20-kb lineage-specific genomic region tames virulence in pathogenic amphidiploid Verticillium longisporum.</title>
        <authorList>
            <person name="Harting R."/>
            <person name="Starke J."/>
            <person name="Kusch H."/>
            <person name="Poggeler S."/>
            <person name="Maurus I."/>
            <person name="Schluter R."/>
            <person name="Landesfeind M."/>
            <person name="Bulla I."/>
            <person name="Nowrousian M."/>
            <person name="de Jonge R."/>
            <person name="Stahlhut G."/>
            <person name="Hoff K.J."/>
            <person name="Asshauer K.P."/>
            <person name="Thurmer A."/>
            <person name="Stanke M."/>
            <person name="Daniel R."/>
            <person name="Morgenstern B."/>
            <person name="Thomma B.P.H.J."/>
            <person name="Kronstad J.W."/>
            <person name="Braus-Stromeyer S.A."/>
            <person name="Braus G.H."/>
        </authorList>
    </citation>
    <scope>NUCLEOTIDE SEQUENCE</scope>
    <source>
        <strain evidence="1">Vl32</strain>
    </source>
</reference>
<sequence>MAEAPPHPPVLPLPFKLSRSEKKIIVSSINGCLLRSHAALELARALAAPGRACPPEQRRGRDAYLDALAHASEAYRDAVEFQRWQQAARAQVYRGHSFRGLGAWRRAHACYVRGASVRGGAWAAVDIEGLTRECQDKMEEEAAAAAAAATATGRRPDEEAKTVSFSPVEEHVLDRASAGVLAKIADVTLGGDDPLAGESCWIRNTEGRIVAYRWEKPQLRRVEGTSYLKWWEEAVKPIELDENDIWFTK</sequence>
<protein>
    <submittedName>
        <fullName evidence="1">Uncharacterized protein</fullName>
    </submittedName>
</protein>
<evidence type="ECO:0000313" key="1">
    <source>
        <dbReference type="EMBL" id="KAG7112800.1"/>
    </source>
</evidence>
<dbReference type="EMBL" id="JAEMWZ010000543">
    <property type="protein sequence ID" value="KAG7112800.1"/>
    <property type="molecule type" value="Genomic_DNA"/>
</dbReference>
<comment type="caution">
    <text evidence="1">The sequence shown here is derived from an EMBL/GenBank/DDBJ whole genome shotgun (WGS) entry which is preliminary data.</text>
</comment>
<dbReference type="AlphaFoldDB" id="A0A8I2Z3S0"/>
<gene>
    <name evidence="1" type="ORF">HYQ45_017088</name>
</gene>
<dbReference type="Proteomes" id="UP000689129">
    <property type="component" value="Unassembled WGS sequence"/>
</dbReference>